<dbReference type="EMBL" id="KV722333">
    <property type="protein sequence ID" value="OCH95935.1"/>
    <property type="molecule type" value="Genomic_DNA"/>
</dbReference>
<dbReference type="SUPFAM" id="SSF54897">
    <property type="entry name" value="Protease propeptides/inhibitors"/>
    <property type="match status" value="1"/>
</dbReference>
<dbReference type="Proteomes" id="UP000250043">
    <property type="component" value="Unassembled WGS sequence"/>
</dbReference>
<evidence type="ECO:0000256" key="16">
    <source>
        <dbReference type="SAM" id="SignalP"/>
    </source>
</evidence>
<keyword evidence="6 15" id="KW-0645">Protease</keyword>
<keyword evidence="19" id="KW-1185">Reference proteome</keyword>
<dbReference type="GO" id="GO:0005576">
    <property type="term" value="C:extracellular region"/>
    <property type="evidence" value="ECO:0007669"/>
    <property type="project" value="UniProtKB-SubCell"/>
</dbReference>
<evidence type="ECO:0000256" key="3">
    <source>
        <dbReference type="ARBA" id="ARBA00004239"/>
    </source>
</evidence>
<feature type="active site" description="Charge relay system" evidence="15">
    <location>
        <position position="303"/>
    </location>
</feature>
<evidence type="ECO:0000256" key="12">
    <source>
        <dbReference type="ARBA" id="ARBA00023026"/>
    </source>
</evidence>
<dbReference type="InterPro" id="IPR030400">
    <property type="entry name" value="Sedolisin_dom"/>
</dbReference>
<dbReference type="Pfam" id="PF09286">
    <property type="entry name" value="Pro-kuma_activ"/>
    <property type="match status" value="1"/>
</dbReference>
<dbReference type="CDD" id="cd04056">
    <property type="entry name" value="Peptidases_S53"/>
    <property type="match status" value="1"/>
</dbReference>
<accession>A0A8E2DU76</accession>
<sequence>MRSLAVYLVALAFGSAVRAAPKDCAHKVKESVVPPRGWTKAASAPANHTIELRIGLPQPNFAELEHHLYEVSDPFHERYGAHLSKEEVESLIAPHPQSIQLVDEWLVSYGLVQEDLSRSPAQDWVKVKVPVSLAEKMLDTEYHVWTHEASGESLVRTTSYSLPEHLHEHIDLVQPTTLFSTFKRMRSTARFSRTTPAAPSPSAPPIKVPTASGGEVDASCNETITITCLKQLYNAVGFTPSSKNGNKIAATGYLGQFANFADFELFNEDQVPEAVNATFDVISINGGENDQDPDEAGDEADLDVQFAFGLTFPTPATFFTTGGSPPFIPDVLTPTDSNEPYTEWLDFILDDPNPPQTISTSYADDEQTVPVSFAQRVCNGFAQLGARGVSLTFSSGDGGVGDGDSDPATQECFSNDGRNVTRFIPLFPPSCPFVTAVGGTTHIPETAVFFSGGGFSNVFPRPAYQDIAVPEFLARLAPGKFEGLFNPNGRAIPDVSAQADLFKVFIGGEAFLIGGTSAASPTFAGIVSLLNGARISKGLSPLGFLNPLIYALGAIEPSAFNDITVGNNPGCGTEGFNATKGWDAITGFGTPNFGKLKEIVTTGFLTLDLDSTGISVSL</sequence>
<evidence type="ECO:0000313" key="19">
    <source>
        <dbReference type="Proteomes" id="UP000250043"/>
    </source>
</evidence>
<evidence type="ECO:0000256" key="13">
    <source>
        <dbReference type="ARBA" id="ARBA00023145"/>
    </source>
</evidence>
<evidence type="ECO:0000256" key="5">
    <source>
        <dbReference type="ARBA" id="ARBA00022525"/>
    </source>
</evidence>
<feature type="chain" id="PRO_5034754441" description="tripeptidyl-peptidase II" evidence="16">
    <location>
        <begin position="20"/>
        <end position="618"/>
    </location>
</feature>
<evidence type="ECO:0000256" key="4">
    <source>
        <dbReference type="ARBA" id="ARBA00012462"/>
    </source>
</evidence>
<feature type="active site" description="Charge relay system" evidence="15">
    <location>
        <position position="299"/>
    </location>
</feature>
<dbReference type="InterPro" id="IPR036852">
    <property type="entry name" value="Peptidase_S8/S53_dom_sf"/>
</dbReference>
<feature type="signal peptide" evidence="16">
    <location>
        <begin position="1"/>
        <end position="19"/>
    </location>
</feature>
<feature type="domain" description="Peptidase S53" evidence="17">
    <location>
        <begin position="223"/>
        <end position="603"/>
    </location>
</feature>
<evidence type="ECO:0000256" key="11">
    <source>
        <dbReference type="ARBA" id="ARBA00022837"/>
    </source>
</evidence>
<dbReference type="PANTHER" id="PTHR14218:SF15">
    <property type="entry name" value="TRIPEPTIDYL-PEPTIDASE 1"/>
    <property type="match status" value="1"/>
</dbReference>
<keyword evidence="7 15" id="KW-0479">Metal-binding</keyword>
<keyword evidence="11 15" id="KW-0106">Calcium</keyword>
<organism evidence="18 19">
    <name type="scientific">Obba rivulosa</name>
    <dbReference type="NCBI Taxonomy" id="1052685"/>
    <lineage>
        <taxon>Eukaryota</taxon>
        <taxon>Fungi</taxon>
        <taxon>Dikarya</taxon>
        <taxon>Basidiomycota</taxon>
        <taxon>Agaricomycotina</taxon>
        <taxon>Agaricomycetes</taxon>
        <taxon>Polyporales</taxon>
        <taxon>Gelatoporiaceae</taxon>
        <taxon>Obba</taxon>
    </lineage>
</organism>
<dbReference type="GO" id="GO:0008240">
    <property type="term" value="F:tripeptidyl-peptidase activity"/>
    <property type="evidence" value="ECO:0007669"/>
    <property type="project" value="UniProtKB-EC"/>
</dbReference>
<keyword evidence="13" id="KW-0865">Zymogen</keyword>
<dbReference type="SUPFAM" id="SSF52743">
    <property type="entry name" value="Subtilisin-like"/>
    <property type="match status" value="1"/>
</dbReference>
<dbReference type="CDD" id="cd11377">
    <property type="entry name" value="Pro-peptidase_S53"/>
    <property type="match status" value="1"/>
</dbReference>
<protein>
    <recommendedName>
        <fullName evidence="4">tripeptidyl-peptidase II</fullName>
        <ecNumber evidence="4">3.4.14.10</ecNumber>
    </recommendedName>
</protein>
<evidence type="ECO:0000256" key="1">
    <source>
        <dbReference type="ARBA" id="ARBA00001910"/>
    </source>
</evidence>
<dbReference type="OrthoDB" id="409122at2759"/>
<dbReference type="EC" id="3.4.14.10" evidence="4"/>
<evidence type="ECO:0000256" key="9">
    <source>
        <dbReference type="ARBA" id="ARBA00022801"/>
    </source>
</evidence>
<feature type="binding site" evidence="15">
    <location>
        <position position="563"/>
    </location>
    <ligand>
        <name>Ca(2+)</name>
        <dbReference type="ChEBI" id="CHEBI:29108"/>
    </ligand>
</feature>
<reference evidence="18 19" key="1">
    <citation type="submission" date="2016-07" db="EMBL/GenBank/DDBJ databases">
        <title>Draft genome of the white-rot fungus Obba rivulosa 3A-2.</title>
        <authorList>
            <consortium name="DOE Joint Genome Institute"/>
            <person name="Miettinen O."/>
            <person name="Riley R."/>
            <person name="Acob R."/>
            <person name="Barry K."/>
            <person name="Cullen D."/>
            <person name="De Vries R."/>
            <person name="Hainaut M."/>
            <person name="Hatakka A."/>
            <person name="Henrissat B."/>
            <person name="Hilden K."/>
            <person name="Kuo R."/>
            <person name="Labutti K."/>
            <person name="Lipzen A."/>
            <person name="Makela M.R."/>
            <person name="Sandor L."/>
            <person name="Spatafora J.W."/>
            <person name="Grigoriev I.V."/>
            <person name="Hibbett D.S."/>
        </authorList>
    </citation>
    <scope>NUCLEOTIDE SEQUENCE [LARGE SCALE GENOMIC DNA]</scope>
    <source>
        <strain evidence="18 19">3A-2</strain>
    </source>
</reference>
<dbReference type="InterPro" id="IPR050819">
    <property type="entry name" value="Tripeptidyl-peptidase_I"/>
</dbReference>
<comment type="subcellular location">
    <subcellularLocation>
        <location evidence="3">Secreted</location>
        <location evidence="3">Extracellular space</location>
    </subcellularLocation>
</comment>
<keyword evidence="14" id="KW-0325">Glycoprotein</keyword>
<dbReference type="InterPro" id="IPR015366">
    <property type="entry name" value="S53_propep"/>
</dbReference>
<keyword evidence="10 15" id="KW-0720">Serine protease</keyword>
<feature type="active site" description="Charge relay system" evidence="15">
    <location>
        <position position="517"/>
    </location>
</feature>
<proteinExistence type="predicted"/>
<dbReference type="GO" id="GO:0006508">
    <property type="term" value="P:proteolysis"/>
    <property type="evidence" value="ECO:0007669"/>
    <property type="project" value="UniProtKB-KW"/>
</dbReference>
<keyword evidence="5" id="KW-0964">Secreted</keyword>
<evidence type="ECO:0000256" key="14">
    <source>
        <dbReference type="ARBA" id="ARBA00023180"/>
    </source>
</evidence>
<dbReference type="FunFam" id="3.40.50.200:FF:000015">
    <property type="entry name" value="Tripeptidyl peptidase A"/>
    <property type="match status" value="1"/>
</dbReference>
<dbReference type="InterPro" id="IPR023828">
    <property type="entry name" value="Peptidase_S8_Ser-AS"/>
</dbReference>
<evidence type="ECO:0000256" key="2">
    <source>
        <dbReference type="ARBA" id="ARBA00002451"/>
    </source>
</evidence>
<evidence type="ECO:0000313" key="18">
    <source>
        <dbReference type="EMBL" id="OCH95935.1"/>
    </source>
</evidence>
<dbReference type="PANTHER" id="PTHR14218">
    <property type="entry name" value="PROTEASE S8 TRIPEPTIDYL PEPTIDASE I CLN2"/>
    <property type="match status" value="1"/>
</dbReference>
<evidence type="ECO:0000256" key="7">
    <source>
        <dbReference type="ARBA" id="ARBA00022723"/>
    </source>
</evidence>
<comment type="cofactor">
    <cofactor evidence="15">
        <name>Ca(2+)</name>
        <dbReference type="ChEBI" id="CHEBI:29108"/>
    </cofactor>
    <text evidence="15">Binds 1 Ca(2+) ion per subunit.</text>
</comment>
<keyword evidence="8 16" id="KW-0732">Signal</keyword>
<gene>
    <name evidence="18" type="ORF">OBBRIDRAFT_719566</name>
</gene>
<feature type="binding site" evidence="15">
    <location>
        <position position="583"/>
    </location>
    <ligand>
        <name>Ca(2+)</name>
        <dbReference type="ChEBI" id="CHEBI:29108"/>
    </ligand>
</feature>
<keyword evidence="12" id="KW-0843">Virulence</keyword>
<feature type="binding site" evidence="15">
    <location>
        <position position="581"/>
    </location>
    <ligand>
        <name>Ca(2+)</name>
        <dbReference type="ChEBI" id="CHEBI:29108"/>
    </ligand>
</feature>
<evidence type="ECO:0000256" key="10">
    <source>
        <dbReference type="ARBA" id="ARBA00022825"/>
    </source>
</evidence>
<comment type="catalytic activity">
    <reaction evidence="1">
        <text>Release of an N-terminal tripeptide from a polypeptide.</text>
        <dbReference type="EC" id="3.4.14.10"/>
    </reaction>
</comment>
<evidence type="ECO:0000256" key="6">
    <source>
        <dbReference type="ARBA" id="ARBA00022670"/>
    </source>
</evidence>
<comment type="function">
    <text evidence="2">Secreted tripeptidyl-peptidase which degrades proteins at acidic pHs and is involved in virulence.</text>
</comment>
<keyword evidence="9 15" id="KW-0378">Hydrolase</keyword>
<dbReference type="AlphaFoldDB" id="A0A8E2DU76"/>
<dbReference type="PROSITE" id="PS51695">
    <property type="entry name" value="SEDOLISIN"/>
    <property type="match status" value="1"/>
</dbReference>
<name>A0A8E2DU76_9APHY</name>
<evidence type="ECO:0000259" key="17">
    <source>
        <dbReference type="PROSITE" id="PS51695"/>
    </source>
</evidence>
<dbReference type="PROSITE" id="PS00138">
    <property type="entry name" value="SUBTILASE_SER"/>
    <property type="match status" value="1"/>
</dbReference>
<dbReference type="Gene3D" id="3.40.50.200">
    <property type="entry name" value="Peptidase S8/S53 domain"/>
    <property type="match status" value="1"/>
</dbReference>
<dbReference type="GO" id="GO:0046872">
    <property type="term" value="F:metal ion binding"/>
    <property type="evidence" value="ECO:0007669"/>
    <property type="project" value="UniProtKB-UniRule"/>
</dbReference>
<dbReference type="SMART" id="SM00944">
    <property type="entry name" value="Pro-kuma_activ"/>
    <property type="match status" value="1"/>
</dbReference>
<dbReference type="GO" id="GO:0004252">
    <property type="term" value="F:serine-type endopeptidase activity"/>
    <property type="evidence" value="ECO:0007669"/>
    <property type="project" value="UniProtKB-UniRule"/>
</dbReference>
<feature type="binding site" evidence="15">
    <location>
        <position position="562"/>
    </location>
    <ligand>
        <name>Ca(2+)</name>
        <dbReference type="ChEBI" id="CHEBI:29108"/>
    </ligand>
</feature>
<evidence type="ECO:0000256" key="8">
    <source>
        <dbReference type="ARBA" id="ARBA00022729"/>
    </source>
</evidence>
<evidence type="ECO:0000256" key="15">
    <source>
        <dbReference type="PROSITE-ProRule" id="PRU01032"/>
    </source>
</evidence>